<sequence length="360" mass="39130">MSAVDLTGVHKAFPGRRGEQVEVLRGIDVAVEQGEFLAILGASGCGKSTLLRLISGLEIASGGIIAIDGEEVTGTPPEQRSLAMVFQNYALFPHLSVRENVLFGLKSRGESRAVQRERLAETAGLLGLEELLNRRPAELSGGQRQRVALARALVSGQQLILMDEPLSNLDAKLRAEMRVELKRIQRQLGLTIIYVTHDQVEAMTMADRVMMLSQGRIEQIATPEELYRAPATTTVARFIGSPPMNVLEVDAHRASVLGAPAAIARDGGSVGIRAEHLRVLRTKDPQNGGISLGEGTVEVNELLGADRILTVSLDGQRVLVRADPERDVAVDSPVELTARLEHLHWYDRQTSARITPEGTR</sequence>
<evidence type="ECO:0000256" key="4">
    <source>
        <dbReference type="ARBA" id="ARBA00022840"/>
    </source>
</evidence>
<keyword evidence="2" id="KW-1003">Cell membrane</keyword>
<dbReference type="Gene3D" id="2.40.50.140">
    <property type="entry name" value="Nucleic acid-binding proteins"/>
    <property type="match status" value="1"/>
</dbReference>
<feature type="domain" description="ABC transporter" evidence="7">
    <location>
        <begin position="4"/>
        <end position="239"/>
    </location>
</feature>
<dbReference type="EMBL" id="JAGINX010000001">
    <property type="protein sequence ID" value="MBP2317432.1"/>
    <property type="molecule type" value="Genomic_DNA"/>
</dbReference>
<evidence type="ECO:0000313" key="8">
    <source>
        <dbReference type="EMBL" id="MBP2317432.1"/>
    </source>
</evidence>
<reference evidence="8 9" key="1">
    <citation type="submission" date="2021-03" db="EMBL/GenBank/DDBJ databases">
        <title>Sequencing the genomes of 1000 actinobacteria strains.</title>
        <authorList>
            <person name="Klenk H.-P."/>
        </authorList>
    </citation>
    <scope>NUCLEOTIDE SEQUENCE [LARGE SCALE GENOMIC DNA]</scope>
    <source>
        <strain evidence="8 9">DSM 12544</strain>
    </source>
</reference>
<dbReference type="InterPro" id="IPR003593">
    <property type="entry name" value="AAA+_ATPase"/>
</dbReference>
<comment type="caution">
    <text evidence="8">The sequence shown here is derived from an EMBL/GenBank/DDBJ whole genome shotgun (WGS) entry which is preliminary data.</text>
</comment>
<dbReference type="InterPro" id="IPR012340">
    <property type="entry name" value="NA-bd_OB-fold"/>
</dbReference>
<dbReference type="Gene3D" id="3.40.50.300">
    <property type="entry name" value="P-loop containing nucleotide triphosphate hydrolases"/>
    <property type="match status" value="1"/>
</dbReference>
<dbReference type="PROSITE" id="PS00211">
    <property type="entry name" value="ABC_TRANSPORTER_1"/>
    <property type="match status" value="1"/>
</dbReference>
<keyword evidence="4 8" id="KW-0067">ATP-binding</keyword>
<evidence type="ECO:0000313" key="9">
    <source>
        <dbReference type="Proteomes" id="UP001519331"/>
    </source>
</evidence>
<keyword evidence="6" id="KW-0472">Membrane</keyword>
<dbReference type="Gene3D" id="2.40.50.100">
    <property type="match status" value="1"/>
</dbReference>
<organism evidence="8 9">
    <name type="scientific">Nesterenkonia lacusekhoensis</name>
    <dbReference type="NCBI Taxonomy" id="150832"/>
    <lineage>
        <taxon>Bacteria</taxon>
        <taxon>Bacillati</taxon>
        <taxon>Actinomycetota</taxon>
        <taxon>Actinomycetes</taxon>
        <taxon>Micrococcales</taxon>
        <taxon>Micrococcaceae</taxon>
        <taxon>Nesterenkonia</taxon>
    </lineage>
</organism>
<name>A0ABS4SZ07_9MICC</name>
<dbReference type="PANTHER" id="PTHR43875:SF15">
    <property type="entry name" value="TREHALOSE IMPORT ATP-BINDING PROTEIN SUGC"/>
    <property type="match status" value="1"/>
</dbReference>
<dbReference type="Proteomes" id="UP001519331">
    <property type="component" value="Unassembled WGS sequence"/>
</dbReference>
<dbReference type="InterPro" id="IPR017871">
    <property type="entry name" value="ABC_transporter-like_CS"/>
</dbReference>
<evidence type="ECO:0000256" key="3">
    <source>
        <dbReference type="ARBA" id="ARBA00022741"/>
    </source>
</evidence>
<evidence type="ECO:0000256" key="1">
    <source>
        <dbReference type="ARBA" id="ARBA00022448"/>
    </source>
</evidence>
<accession>A0ABS4SZ07</accession>
<dbReference type="InterPro" id="IPR008995">
    <property type="entry name" value="Mo/tungstate-bd_C_term_dom"/>
</dbReference>
<evidence type="ECO:0000259" key="7">
    <source>
        <dbReference type="PROSITE" id="PS50893"/>
    </source>
</evidence>
<gene>
    <name evidence="8" type="ORF">JOF45_000451</name>
</gene>
<keyword evidence="5" id="KW-1278">Translocase</keyword>
<dbReference type="InterPro" id="IPR047641">
    <property type="entry name" value="ABC_transpr_MalK/UgpC-like"/>
</dbReference>
<dbReference type="SMART" id="SM00382">
    <property type="entry name" value="AAA"/>
    <property type="match status" value="1"/>
</dbReference>
<keyword evidence="1" id="KW-0813">Transport</keyword>
<evidence type="ECO:0000256" key="5">
    <source>
        <dbReference type="ARBA" id="ARBA00022967"/>
    </source>
</evidence>
<evidence type="ECO:0000256" key="2">
    <source>
        <dbReference type="ARBA" id="ARBA00022475"/>
    </source>
</evidence>
<dbReference type="SUPFAM" id="SSF50331">
    <property type="entry name" value="MOP-like"/>
    <property type="match status" value="1"/>
</dbReference>
<dbReference type="Pfam" id="PF00005">
    <property type="entry name" value="ABC_tran"/>
    <property type="match status" value="1"/>
</dbReference>
<dbReference type="PROSITE" id="PS50893">
    <property type="entry name" value="ABC_TRANSPORTER_2"/>
    <property type="match status" value="1"/>
</dbReference>
<dbReference type="InterPro" id="IPR027417">
    <property type="entry name" value="P-loop_NTPase"/>
</dbReference>
<dbReference type="PANTHER" id="PTHR43875">
    <property type="entry name" value="MALTODEXTRIN IMPORT ATP-BINDING PROTEIN MSMX"/>
    <property type="match status" value="1"/>
</dbReference>
<keyword evidence="9" id="KW-1185">Reference proteome</keyword>
<dbReference type="Pfam" id="PF08402">
    <property type="entry name" value="TOBE_2"/>
    <property type="match status" value="1"/>
</dbReference>
<dbReference type="InterPro" id="IPR013611">
    <property type="entry name" value="Transp-assoc_OB_typ2"/>
</dbReference>
<proteinExistence type="predicted"/>
<keyword evidence="3" id="KW-0547">Nucleotide-binding</keyword>
<evidence type="ECO:0000256" key="6">
    <source>
        <dbReference type="ARBA" id="ARBA00023136"/>
    </source>
</evidence>
<dbReference type="GO" id="GO:0005524">
    <property type="term" value="F:ATP binding"/>
    <property type="evidence" value="ECO:0007669"/>
    <property type="project" value="UniProtKB-KW"/>
</dbReference>
<dbReference type="RefSeq" id="WP_210047600.1">
    <property type="nucleotide sequence ID" value="NZ_JAGINX010000001.1"/>
</dbReference>
<dbReference type="InterPro" id="IPR003439">
    <property type="entry name" value="ABC_transporter-like_ATP-bd"/>
</dbReference>
<dbReference type="SUPFAM" id="SSF52540">
    <property type="entry name" value="P-loop containing nucleoside triphosphate hydrolases"/>
    <property type="match status" value="1"/>
</dbReference>
<protein>
    <submittedName>
        <fullName evidence="8">Sn-glycerol 3-phosphate transport system ATP-binding protein</fullName>
    </submittedName>
</protein>